<reference evidence="3" key="1">
    <citation type="journal article" date="2019" name="Int. J. Syst. Evol. Microbiol.">
        <title>The Global Catalogue of Microorganisms (GCM) 10K type strain sequencing project: providing services to taxonomists for standard genome sequencing and annotation.</title>
        <authorList>
            <consortium name="The Broad Institute Genomics Platform"/>
            <consortium name="The Broad Institute Genome Sequencing Center for Infectious Disease"/>
            <person name="Wu L."/>
            <person name="Ma J."/>
        </authorList>
    </citation>
    <scope>NUCLEOTIDE SEQUENCE [LARGE SCALE GENOMIC DNA]</scope>
    <source>
        <strain evidence="3">CCUG 61948</strain>
    </source>
</reference>
<feature type="chain" id="PRO_5045536256" evidence="1">
    <location>
        <begin position="25"/>
        <end position="120"/>
    </location>
</feature>
<organism evidence="2 3">
    <name type="scientific">Maribacter chungangensis</name>
    <dbReference type="NCBI Taxonomy" id="1069117"/>
    <lineage>
        <taxon>Bacteria</taxon>
        <taxon>Pseudomonadati</taxon>
        <taxon>Bacteroidota</taxon>
        <taxon>Flavobacteriia</taxon>
        <taxon>Flavobacteriales</taxon>
        <taxon>Flavobacteriaceae</taxon>
        <taxon>Maribacter</taxon>
    </lineage>
</organism>
<accession>A0ABW3B705</accession>
<dbReference type="EMBL" id="JBHTHY010000014">
    <property type="protein sequence ID" value="MFD0798860.1"/>
    <property type="molecule type" value="Genomic_DNA"/>
</dbReference>
<keyword evidence="3" id="KW-1185">Reference proteome</keyword>
<name>A0ABW3B705_9FLAO</name>
<feature type="signal peptide" evidence="1">
    <location>
        <begin position="1"/>
        <end position="24"/>
    </location>
</feature>
<comment type="caution">
    <text evidence="2">The sequence shown here is derived from an EMBL/GenBank/DDBJ whole genome shotgun (WGS) entry which is preliminary data.</text>
</comment>
<dbReference type="Proteomes" id="UP001597012">
    <property type="component" value="Unassembled WGS sequence"/>
</dbReference>
<evidence type="ECO:0000313" key="2">
    <source>
        <dbReference type="EMBL" id="MFD0798860.1"/>
    </source>
</evidence>
<sequence>MNKTRNLATILHLATILLILNLSACSSNGSKIAEVDVEGGVILHSSPNFQGYFYQGSDSNFHYFVSRWKHVKDKRFKLSNSEVYLNEPFQFETNEQAIDLLKTQAALGKETTRIPYIFLE</sequence>
<protein>
    <submittedName>
        <fullName evidence="2">Uncharacterized protein</fullName>
    </submittedName>
</protein>
<gene>
    <name evidence="2" type="ORF">ACFQZJ_15420</name>
</gene>
<evidence type="ECO:0000313" key="3">
    <source>
        <dbReference type="Proteomes" id="UP001597012"/>
    </source>
</evidence>
<proteinExistence type="predicted"/>
<keyword evidence="1" id="KW-0732">Signal</keyword>
<evidence type="ECO:0000256" key="1">
    <source>
        <dbReference type="SAM" id="SignalP"/>
    </source>
</evidence>
<dbReference type="RefSeq" id="WP_379935767.1">
    <property type="nucleotide sequence ID" value="NZ_JBHTHY010000014.1"/>
</dbReference>